<evidence type="ECO:0008006" key="4">
    <source>
        <dbReference type="Google" id="ProtNLM"/>
    </source>
</evidence>
<reference evidence="2" key="2">
    <citation type="submission" date="2022-08" db="EMBL/GenBank/DDBJ databases">
        <authorList>
            <person name="Poehlein A."/>
            <person name="Guzman J."/>
            <person name="Daniel R."/>
            <person name="Vilcinskas A."/>
        </authorList>
    </citation>
    <scope>NUCLEOTIDE SEQUENCE</scope>
    <source>
        <strain evidence="2">G314FT</strain>
    </source>
</reference>
<dbReference type="EMBL" id="CP102451">
    <property type="protein sequence ID" value="UUV97959.1"/>
    <property type="molecule type" value="Genomic_DNA"/>
</dbReference>
<dbReference type="Proteomes" id="UP001058273">
    <property type="component" value="Chromosome"/>
</dbReference>
<accession>A0ABY5NWH6</accession>
<dbReference type="Pfam" id="PF11877">
    <property type="entry name" value="DUF3397"/>
    <property type="match status" value="1"/>
</dbReference>
<feature type="transmembrane region" description="Helical" evidence="1">
    <location>
        <begin position="98"/>
        <end position="122"/>
    </location>
</feature>
<dbReference type="RefSeq" id="WP_257701560.1">
    <property type="nucleotide sequence ID" value="NZ_CP102451.1"/>
</dbReference>
<keyword evidence="1" id="KW-0472">Membrane</keyword>
<feature type="transmembrane region" description="Helical" evidence="1">
    <location>
        <begin position="38"/>
        <end position="57"/>
    </location>
</feature>
<organism evidence="2 3">
    <name type="scientific">Vagococcus luciliae</name>
    <dbReference type="NCBI Taxonomy" id="2920380"/>
    <lineage>
        <taxon>Bacteria</taxon>
        <taxon>Bacillati</taxon>
        <taxon>Bacillota</taxon>
        <taxon>Bacilli</taxon>
        <taxon>Lactobacillales</taxon>
        <taxon>Enterococcaceae</taxon>
        <taxon>Vagococcus</taxon>
    </lineage>
</organism>
<proteinExistence type="predicted"/>
<feature type="transmembrane region" description="Helical" evidence="1">
    <location>
        <begin position="63"/>
        <end position="86"/>
    </location>
</feature>
<name>A0ABY5NWH6_9ENTE</name>
<evidence type="ECO:0000313" key="2">
    <source>
        <dbReference type="EMBL" id="UUV97959.1"/>
    </source>
</evidence>
<reference evidence="2" key="1">
    <citation type="submission" date="2022-08" db="EMBL/GenBank/DDBJ databases">
        <title>Genome sequence of Vagococcus luciliae DSM 112651.</title>
        <authorList>
            <person name="Juan G."/>
            <person name="Anja P."/>
            <person name="Rolf D."/>
            <person name="Kampfer P."/>
            <person name="Vilcinskas A."/>
        </authorList>
    </citation>
    <scope>NUCLEOTIDE SEQUENCE</scope>
    <source>
        <strain evidence="2">G314FT</strain>
    </source>
</reference>
<sequence length="124" mass="14582">MPNFTVALFFWYLFPVIVIIASNLLVKKTNIDKKYGIKTPDIVTPFFFIGLHFVSVGTLGKSFLAYVFLMIFFIGMIVAIMLAYYFHDINYRRYFKILWRLAFLVTLMIYVVLIIGSIILFLKR</sequence>
<keyword evidence="3" id="KW-1185">Reference proteome</keyword>
<protein>
    <recommendedName>
        <fullName evidence="4">DUF3397 domain-containing protein</fullName>
    </recommendedName>
</protein>
<evidence type="ECO:0000256" key="1">
    <source>
        <dbReference type="SAM" id="Phobius"/>
    </source>
</evidence>
<evidence type="ECO:0000313" key="3">
    <source>
        <dbReference type="Proteomes" id="UP001058273"/>
    </source>
</evidence>
<dbReference type="InterPro" id="IPR024515">
    <property type="entry name" value="DUF3397"/>
</dbReference>
<feature type="transmembrane region" description="Helical" evidence="1">
    <location>
        <begin position="6"/>
        <end position="26"/>
    </location>
</feature>
<keyword evidence="1" id="KW-1133">Transmembrane helix</keyword>
<gene>
    <name evidence="2" type="ORF">G314FT_00490</name>
</gene>
<keyword evidence="1" id="KW-0812">Transmembrane</keyword>